<evidence type="ECO:0000256" key="1">
    <source>
        <dbReference type="PROSITE-ProRule" id="PRU00339"/>
    </source>
</evidence>
<dbReference type="Gene3D" id="1.25.40.10">
    <property type="entry name" value="Tetratricopeptide repeat domain"/>
    <property type="match status" value="1"/>
</dbReference>
<evidence type="ECO:0000259" key="2">
    <source>
        <dbReference type="Pfam" id="PF00535"/>
    </source>
</evidence>
<dbReference type="SUPFAM" id="SSF48452">
    <property type="entry name" value="TPR-like"/>
    <property type="match status" value="1"/>
</dbReference>
<accession>A0A2P1PU06</accession>
<dbReference type="InterPro" id="IPR019734">
    <property type="entry name" value="TPR_rpt"/>
</dbReference>
<dbReference type="EMBL" id="CP027860">
    <property type="protein sequence ID" value="AVP98324.1"/>
    <property type="molecule type" value="Genomic_DNA"/>
</dbReference>
<dbReference type="InterPro" id="IPR011990">
    <property type="entry name" value="TPR-like_helical_dom_sf"/>
</dbReference>
<gene>
    <name evidence="3" type="ORF">C7S18_14490</name>
</gene>
<dbReference type="AlphaFoldDB" id="A0A2P1PU06"/>
<dbReference type="PROSITE" id="PS50005">
    <property type="entry name" value="TPR"/>
    <property type="match status" value="1"/>
</dbReference>
<name>A0A2P1PU06_9GAMM</name>
<feature type="repeat" description="TPR" evidence="1">
    <location>
        <begin position="225"/>
        <end position="258"/>
    </location>
</feature>
<sequence length="314" mass="35417">MDRPVLRRALDCAAAQTYPNLEILVVAACGARHQELPATWNGRPVRMVRSDSRLPRAEAANAGLDTARGEWINLLDDDDEWTADHVEHLLTFATQGSARLVYATAEIRNEHNEHAGFVGRHGTHMQLYYQNRSQPTATMFHRSLIEDGARFDPAFEILEDWDFAIQCARLTEFRWLPEVTCIWHAGAGESGCGVGANEDREKHQRFADRVRAKWRHQFESWMQDPKEMLFLGQRHLKEGNVDTALDLLETVLAALPNDLNALNLCAMANMHANRLGRAEELLNQANRLRPGLAPITANLELVRARRLAASGSDQ</sequence>
<evidence type="ECO:0000313" key="3">
    <source>
        <dbReference type="EMBL" id="AVP98324.1"/>
    </source>
</evidence>
<dbReference type="SUPFAM" id="SSF53448">
    <property type="entry name" value="Nucleotide-diphospho-sugar transferases"/>
    <property type="match status" value="1"/>
</dbReference>
<keyword evidence="1" id="KW-0802">TPR repeat</keyword>
<dbReference type="PANTHER" id="PTHR43685">
    <property type="entry name" value="GLYCOSYLTRANSFERASE"/>
    <property type="match status" value="1"/>
</dbReference>
<protein>
    <recommendedName>
        <fullName evidence="2">Glycosyltransferase 2-like domain-containing protein</fullName>
    </recommendedName>
</protein>
<feature type="domain" description="Glycosyltransferase 2-like" evidence="2">
    <location>
        <begin position="4"/>
        <end position="121"/>
    </location>
</feature>
<dbReference type="Pfam" id="PF00535">
    <property type="entry name" value="Glycos_transf_2"/>
    <property type="match status" value="1"/>
</dbReference>
<dbReference type="Proteomes" id="UP000241074">
    <property type="component" value="Chromosome"/>
</dbReference>
<dbReference type="InterPro" id="IPR050834">
    <property type="entry name" value="Glycosyltransf_2"/>
</dbReference>
<dbReference type="InterPro" id="IPR029044">
    <property type="entry name" value="Nucleotide-diphossugar_trans"/>
</dbReference>
<organism evidence="3 4">
    <name type="scientific">Ahniella affigens</name>
    <dbReference type="NCBI Taxonomy" id="2021234"/>
    <lineage>
        <taxon>Bacteria</taxon>
        <taxon>Pseudomonadati</taxon>
        <taxon>Pseudomonadota</taxon>
        <taxon>Gammaproteobacteria</taxon>
        <taxon>Lysobacterales</taxon>
        <taxon>Rhodanobacteraceae</taxon>
        <taxon>Ahniella</taxon>
    </lineage>
</organism>
<reference evidence="3 4" key="1">
    <citation type="submission" date="2018-03" db="EMBL/GenBank/DDBJ databases">
        <title>Ahniella affigens gen. nov., sp. nov., a gammaproteobacterium isolated from sandy soil near a stream.</title>
        <authorList>
            <person name="Ko Y."/>
            <person name="Kim J.-H."/>
        </authorList>
    </citation>
    <scope>NUCLEOTIDE SEQUENCE [LARGE SCALE GENOMIC DNA]</scope>
    <source>
        <strain evidence="3 4">D13</strain>
    </source>
</reference>
<evidence type="ECO:0000313" key="4">
    <source>
        <dbReference type="Proteomes" id="UP000241074"/>
    </source>
</evidence>
<dbReference type="Gene3D" id="3.90.550.10">
    <property type="entry name" value="Spore Coat Polysaccharide Biosynthesis Protein SpsA, Chain A"/>
    <property type="match status" value="1"/>
</dbReference>
<dbReference type="PANTHER" id="PTHR43685:SF2">
    <property type="entry name" value="GLYCOSYLTRANSFERASE 2-LIKE DOMAIN-CONTAINING PROTEIN"/>
    <property type="match status" value="1"/>
</dbReference>
<reference evidence="3 4" key="2">
    <citation type="submission" date="2018-03" db="EMBL/GenBank/DDBJ databases">
        <authorList>
            <person name="Keele B.F."/>
        </authorList>
    </citation>
    <scope>NUCLEOTIDE SEQUENCE [LARGE SCALE GENOMIC DNA]</scope>
    <source>
        <strain evidence="3 4">D13</strain>
    </source>
</reference>
<keyword evidence="4" id="KW-1185">Reference proteome</keyword>
<proteinExistence type="predicted"/>
<dbReference type="KEGG" id="xba:C7S18_14490"/>
<dbReference type="InterPro" id="IPR001173">
    <property type="entry name" value="Glyco_trans_2-like"/>
</dbReference>
<dbReference type="Pfam" id="PF14559">
    <property type="entry name" value="TPR_19"/>
    <property type="match status" value="1"/>
</dbReference>